<organism evidence="3 4">
    <name type="scientific">Negadavirga shengliensis</name>
    <dbReference type="NCBI Taxonomy" id="1389218"/>
    <lineage>
        <taxon>Bacteria</taxon>
        <taxon>Pseudomonadati</taxon>
        <taxon>Bacteroidota</taxon>
        <taxon>Cytophagia</taxon>
        <taxon>Cytophagales</taxon>
        <taxon>Cyclobacteriaceae</taxon>
        <taxon>Negadavirga</taxon>
    </lineage>
</organism>
<keyword evidence="1" id="KW-0472">Membrane</keyword>
<evidence type="ECO:0000313" key="4">
    <source>
        <dbReference type="Proteomes" id="UP001595818"/>
    </source>
</evidence>
<evidence type="ECO:0000259" key="2">
    <source>
        <dbReference type="Pfam" id="PF03779"/>
    </source>
</evidence>
<feature type="domain" description="SPW repeat-containing integral membrane" evidence="2">
    <location>
        <begin position="9"/>
        <end position="107"/>
    </location>
</feature>
<dbReference type="Pfam" id="PF03779">
    <property type="entry name" value="SPW"/>
    <property type="match status" value="1"/>
</dbReference>
<dbReference type="InterPro" id="IPR005530">
    <property type="entry name" value="SPW"/>
</dbReference>
<keyword evidence="1" id="KW-1133">Transmembrane helix</keyword>
<feature type="transmembrane region" description="Helical" evidence="1">
    <location>
        <begin position="12"/>
        <end position="31"/>
    </location>
</feature>
<keyword evidence="4" id="KW-1185">Reference proteome</keyword>
<evidence type="ECO:0000256" key="1">
    <source>
        <dbReference type="SAM" id="Phobius"/>
    </source>
</evidence>
<evidence type="ECO:0000313" key="3">
    <source>
        <dbReference type="EMBL" id="MFC4873147.1"/>
    </source>
</evidence>
<accession>A0ABV9T3R3</accession>
<proteinExistence type="predicted"/>
<gene>
    <name evidence="3" type="ORF">ACFPFU_15720</name>
</gene>
<keyword evidence="1" id="KW-0812">Transmembrane</keyword>
<protein>
    <submittedName>
        <fullName evidence="3">SPW repeat protein</fullName>
    </submittedName>
</protein>
<feature type="transmembrane region" description="Helical" evidence="1">
    <location>
        <begin position="69"/>
        <end position="86"/>
    </location>
</feature>
<comment type="caution">
    <text evidence="3">The sequence shown here is derived from an EMBL/GenBank/DDBJ whole genome shotgun (WGS) entry which is preliminary data.</text>
</comment>
<dbReference type="Proteomes" id="UP001595818">
    <property type="component" value="Unassembled WGS sequence"/>
</dbReference>
<dbReference type="EMBL" id="JBHSJJ010000009">
    <property type="protein sequence ID" value="MFC4873147.1"/>
    <property type="molecule type" value="Genomic_DNA"/>
</dbReference>
<sequence>MKIISRKAHGYLDYLVGILLIASPWLFNFYAGGAESWLPIILGAGTILYSLFTNYELGMIKLMDMRTHLVMDFAAGAFLALSPWIFGFADMVFVPHLVIGLGEILVAIMTNPKPVSQEDLLH</sequence>
<reference evidence="4" key="1">
    <citation type="journal article" date="2019" name="Int. J. Syst. Evol. Microbiol.">
        <title>The Global Catalogue of Microorganisms (GCM) 10K type strain sequencing project: providing services to taxonomists for standard genome sequencing and annotation.</title>
        <authorList>
            <consortium name="The Broad Institute Genomics Platform"/>
            <consortium name="The Broad Institute Genome Sequencing Center for Infectious Disease"/>
            <person name="Wu L."/>
            <person name="Ma J."/>
        </authorList>
    </citation>
    <scope>NUCLEOTIDE SEQUENCE [LARGE SCALE GENOMIC DNA]</scope>
    <source>
        <strain evidence="4">CGMCC 4.7466</strain>
    </source>
</reference>
<name>A0ABV9T3R3_9BACT</name>
<feature type="transmembrane region" description="Helical" evidence="1">
    <location>
        <begin position="37"/>
        <end position="57"/>
    </location>
</feature>